<comment type="caution">
    <text evidence="2">The sequence shown here is derived from an EMBL/GenBank/DDBJ whole genome shotgun (WGS) entry which is preliminary data.</text>
</comment>
<feature type="compositionally biased region" description="Pro residues" evidence="1">
    <location>
        <begin position="68"/>
        <end position="88"/>
    </location>
</feature>
<evidence type="ECO:0000256" key="1">
    <source>
        <dbReference type="SAM" id="MobiDB-lite"/>
    </source>
</evidence>
<gene>
    <name evidence="2" type="ORF">NLI96_g12381</name>
</gene>
<keyword evidence="3" id="KW-1185">Reference proteome</keyword>
<protein>
    <submittedName>
        <fullName evidence="2">Uncharacterized protein</fullName>
    </submittedName>
</protein>
<sequence>MSKANETAFLSHIISQTQANISFLVANNYLSSTDASDMISRLAEAQAKGIANRSTSTIGNSISNLSITPPPQPSVTPPPARRNVPPPPPRYIRARALWAYNEDGRVCTFVQRLSASDSCYLTTGAKRPFILSRRDCRNRRGDKR</sequence>
<dbReference type="EMBL" id="JANAWD010001028">
    <property type="protein sequence ID" value="KAJ3474577.1"/>
    <property type="molecule type" value="Genomic_DNA"/>
</dbReference>
<dbReference type="Proteomes" id="UP001212997">
    <property type="component" value="Unassembled WGS sequence"/>
</dbReference>
<evidence type="ECO:0000313" key="2">
    <source>
        <dbReference type="EMBL" id="KAJ3474577.1"/>
    </source>
</evidence>
<feature type="region of interest" description="Disordered" evidence="1">
    <location>
        <begin position="59"/>
        <end position="88"/>
    </location>
</feature>
<dbReference type="AlphaFoldDB" id="A0AAD5YCH1"/>
<accession>A0AAD5YCH1</accession>
<reference evidence="2" key="1">
    <citation type="submission" date="2022-07" db="EMBL/GenBank/DDBJ databases">
        <title>Genome Sequence of Physisporinus lineatus.</title>
        <authorList>
            <person name="Buettner E."/>
        </authorList>
    </citation>
    <scope>NUCLEOTIDE SEQUENCE</scope>
    <source>
        <strain evidence="2">VT162</strain>
    </source>
</reference>
<name>A0AAD5YCH1_9APHY</name>
<proteinExistence type="predicted"/>
<evidence type="ECO:0000313" key="3">
    <source>
        <dbReference type="Proteomes" id="UP001212997"/>
    </source>
</evidence>
<organism evidence="2 3">
    <name type="scientific">Meripilus lineatus</name>
    <dbReference type="NCBI Taxonomy" id="2056292"/>
    <lineage>
        <taxon>Eukaryota</taxon>
        <taxon>Fungi</taxon>
        <taxon>Dikarya</taxon>
        <taxon>Basidiomycota</taxon>
        <taxon>Agaricomycotina</taxon>
        <taxon>Agaricomycetes</taxon>
        <taxon>Polyporales</taxon>
        <taxon>Meripilaceae</taxon>
        <taxon>Meripilus</taxon>
    </lineage>
</organism>